<dbReference type="InterPro" id="IPR006224">
    <property type="entry name" value="PsdUridine_synth_RluA-like_CS"/>
</dbReference>
<accession>A0A345UNF2</accession>
<dbReference type="KEGG" id="cprv:CYPRO_2765"/>
<dbReference type="SMART" id="SM00363">
    <property type="entry name" value="S4"/>
    <property type="match status" value="1"/>
</dbReference>
<dbReference type="InterPro" id="IPR006225">
    <property type="entry name" value="PsdUridine_synth_RluC/D"/>
</dbReference>
<organism evidence="8 9">
    <name type="scientific">Cyclonatronum proteinivorum</name>
    <dbReference type="NCBI Taxonomy" id="1457365"/>
    <lineage>
        <taxon>Bacteria</taxon>
        <taxon>Pseudomonadati</taxon>
        <taxon>Balneolota</taxon>
        <taxon>Balneolia</taxon>
        <taxon>Balneolales</taxon>
        <taxon>Cyclonatronaceae</taxon>
        <taxon>Cyclonatronum</taxon>
    </lineage>
</organism>
<dbReference type="SUPFAM" id="SSF55174">
    <property type="entry name" value="Alpha-L RNA-binding motif"/>
    <property type="match status" value="1"/>
</dbReference>
<evidence type="ECO:0000256" key="3">
    <source>
        <dbReference type="ARBA" id="ARBA00023235"/>
    </source>
</evidence>
<dbReference type="GO" id="GO:0000455">
    <property type="term" value="P:enzyme-directed rRNA pseudouridine synthesis"/>
    <property type="evidence" value="ECO:0007669"/>
    <property type="project" value="TreeGrafter"/>
</dbReference>
<dbReference type="Pfam" id="PF00849">
    <property type="entry name" value="PseudoU_synth_2"/>
    <property type="match status" value="1"/>
</dbReference>
<dbReference type="EC" id="5.4.99.-" evidence="6"/>
<dbReference type="InterPro" id="IPR002942">
    <property type="entry name" value="S4_RNA-bd"/>
</dbReference>
<protein>
    <recommendedName>
        <fullName evidence="6">Pseudouridine synthase</fullName>
        <ecNumber evidence="6">5.4.99.-</ecNumber>
    </recommendedName>
</protein>
<name>A0A345UNF2_9BACT</name>
<evidence type="ECO:0000256" key="4">
    <source>
        <dbReference type="PIRSR" id="PIRSR606225-1"/>
    </source>
</evidence>
<evidence type="ECO:0000256" key="2">
    <source>
        <dbReference type="ARBA" id="ARBA00022884"/>
    </source>
</evidence>
<dbReference type="Gene3D" id="3.30.2350.10">
    <property type="entry name" value="Pseudouridine synthase"/>
    <property type="match status" value="1"/>
</dbReference>
<dbReference type="PROSITE" id="PS50889">
    <property type="entry name" value="S4"/>
    <property type="match status" value="1"/>
</dbReference>
<dbReference type="InterPro" id="IPR036986">
    <property type="entry name" value="S4_RNA-bd_sf"/>
</dbReference>
<dbReference type="FunFam" id="3.30.2350.10:FF:000006">
    <property type="entry name" value="Pseudouridine synthase"/>
    <property type="match status" value="1"/>
</dbReference>
<evidence type="ECO:0000256" key="5">
    <source>
        <dbReference type="PROSITE-ProRule" id="PRU00182"/>
    </source>
</evidence>
<dbReference type="GO" id="GO:0003723">
    <property type="term" value="F:RNA binding"/>
    <property type="evidence" value="ECO:0007669"/>
    <property type="project" value="UniProtKB-KW"/>
</dbReference>
<comment type="function">
    <text evidence="6">Responsible for synthesis of pseudouridine from uracil.</text>
</comment>
<feature type="domain" description="RNA-binding S4" evidence="7">
    <location>
        <begin position="41"/>
        <end position="105"/>
    </location>
</feature>
<dbReference type="Pfam" id="PF01479">
    <property type="entry name" value="S4"/>
    <property type="match status" value="1"/>
</dbReference>
<dbReference type="InterPro" id="IPR020103">
    <property type="entry name" value="PsdUridine_synth_cat_dom_sf"/>
</dbReference>
<keyword evidence="3 6" id="KW-0413">Isomerase</keyword>
<dbReference type="PROSITE" id="PS01129">
    <property type="entry name" value="PSI_RLU"/>
    <property type="match status" value="1"/>
</dbReference>
<comment type="similarity">
    <text evidence="1 6">Belongs to the pseudouridine synthase RluA family.</text>
</comment>
<evidence type="ECO:0000259" key="7">
    <source>
        <dbReference type="SMART" id="SM00363"/>
    </source>
</evidence>
<dbReference type="AlphaFoldDB" id="A0A345UNF2"/>
<dbReference type="InterPro" id="IPR006145">
    <property type="entry name" value="PsdUridine_synth_RsuA/RluA"/>
</dbReference>
<sequence>MCCPEPEAHPHAKTIIMSENSYEKEIRQLRLEVAPGQTTPVRIDRYLAEMVQNATRSKVQQAITAKRVLVNGAPTKASYIVQAGDVIEAEILKPKIPDLAPEEIPLDIVHEDDDLLVINKPADMVVHPAFGNWTGTLVNALLHHTGELSETNDPAVRPGIVHRIDKGTSGLLVVAKHDTAHQRLAKQFAAHSIARTYQAIVWGHPPQEGTFDSLIGRSPRDRKRMAVLTDGRGKRAVTHYRVLEHFDHLSLIEARLETGRTHQIRVHFADAGFPLLADEAYGGASIRYGSNTGFRKDLFQKLFKRLGRQCLHAKTLGFEHPATGAPVAFDSPLPPDFREALHALRQYCQ</sequence>
<dbReference type="Proteomes" id="UP000254808">
    <property type="component" value="Chromosome"/>
</dbReference>
<dbReference type="InterPro" id="IPR050188">
    <property type="entry name" value="RluA_PseudoU_synthase"/>
</dbReference>
<dbReference type="CDD" id="cd02869">
    <property type="entry name" value="PseudoU_synth_RluA_like"/>
    <property type="match status" value="1"/>
</dbReference>
<dbReference type="CDD" id="cd00165">
    <property type="entry name" value="S4"/>
    <property type="match status" value="1"/>
</dbReference>
<evidence type="ECO:0000313" key="8">
    <source>
        <dbReference type="EMBL" id="AXJ02004.1"/>
    </source>
</evidence>
<evidence type="ECO:0000256" key="1">
    <source>
        <dbReference type="ARBA" id="ARBA00010876"/>
    </source>
</evidence>
<proteinExistence type="inferred from homology"/>
<comment type="catalytic activity">
    <reaction evidence="6">
        <text>a uridine in RNA = a pseudouridine in RNA</text>
        <dbReference type="Rhea" id="RHEA:48348"/>
        <dbReference type="Rhea" id="RHEA-COMP:12068"/>
        <dbReference type="Rhea" id="RHEA-COMP:12069"/>
        <dbReference type="ChEBI" id="CHEBI:65314"/>
        <dbReference type="ChEBI" id="CHEBI:65315"/>
    </reaction>
</comment>
<dbReference type="PANTHER" id="PTHR21600">
    <property type="entry name" value="MITOCHONDRIAL RNA PSEUDOURIDINE SYNTHASE"/>
    <property type="match status" value="1"/>
</dbReference>
<reference evidence="8 9" key="1">
    <citation type="submission" date="2018-03" db="EMBL/GenBank/DDBJ databases">
        <title>Phenotypic and genomic properties of Cyclonatronum proteinivorum gen. nov., sp. nov., a haloalkaliphilic bacteroidete from soda lakes possessing Na+-translocating rhodopsin.</title>
        <authorList>
            <person name="Toshchakov S.V."/>
            <person name="Korzhenkov A."/>
            <person name="Samarov N.I."/>
            <person name="Kublanov I.V."/>
            <person name="Muntyan M.S."/>
            <person name="Sorokin D.Y."/>
        </authorList>
    </citation>
    <scope>NUCLEOTIDE SEQUENCE [LARGE SCALE GENOMIC DNA]</scope>
    <source>
        <strain evidence="8 9">Omega</strain>
    </source>
</reference>
<dbReference type="Gene3D" id="3.10.290.10">
    <property type="entry name" value="RNA-binding S4 domain"/>
    <property type="match status" value="1"/>
</dbReference>
<dbReference type="GO" id="GO:0120159">
    <property type="term" value="F:rRNA pseudouridine synthase activity"/>
    <property type="evidence" value="ECO:0007669"/>
    <property type="project" value="UniProtKB-ARBA"/>
</dbReference>
<keyword evidence="2 5" id="KW-0694">RNA-binding</keyword>
<dbReference type="SUPFAM" id="SSF55120">
    <property type="entry name" value="Pseudouridine synthase"/>
    <property type="match status" value="1"/>
</dbReference>
<dbReference type="EMBL" id="CP027806">
    <property type="protein sequence ID" value="AXJ02004.1"/>
    <property type="molecule type" value="Genomic_DNA"/>
</dbReference>
<dbReference type="NCBIfam" id="TIGR00005">
    <property type="entry name" value="rluA_subfam"/>
    <property type="match status" value="1"/>
</dbReference>
<keyword evidence="9" id="KW-1185">Reference proteome</keyword>
<dbReference type="PANTHER" id="PTHR21600:SF87">
    <property type="entry name" value="RNA PSEUDOURIDYLATE SYNTHASE DOMAIN-CONTAINING PROTEIN 1"/>
    <property type="match status" value="1"/>
</dbReference>
<evidence type="ECO:0000256" key="6">
    <source>
        <dbReference type="RuleBase" id="RU362028"/>
    </source>
</evidence>
<evidence type="ECO:0000313" key="9">
    <source>
        <dbReference type="Proteomes" id="UP000254808"/>
    </source>
</evidence>
<gene>
    <name evidence="8" type="ORF">CYPRO_2765</name>
</gene>
<feature type="active site" evidence="4">
    <location>
        <position position="165"/>
    </location>
</feature>